<organism evidence="3 4">
    <name type="scientific">Podospora didyma</name>
    <dbReference type="NCBI Taxonomy" id="330526"/>
    <lineage>
        <taxon>Eukaryota</taxon>
        <taxon>Fungi</taxon>
        <taxon>Dikarya</taxon>
        <taxon>Ascomycota</taxon>
        <taxon>Pezizomycotina</taxon>
        <taxon>Sordariomycetes</taxon>
        <taxon>Sordariomycetidae</taxon>
        <taxon>Sordariales</taxon>
        <taxon>Podosporaceae</taxon>
        <taxon>Podospora</taxon>
    </lineage>
</organism>
<name>A0AAE0P679_9PEZI</name>
<dbReference type="EMBL" id="JAULSW010000001">
    <property type="protein sequence ID" value="KAK3394081.1"/>
    <property type="molecule type" value="Genomic_DNA"/>
</dbReference>
<accession>A0AAE0P679</accession>
<evidence type="ECO:0000313" key="4">
    <source>
        <dbReference type="Proteomes" id="UP001285441"/>
    </source>
</evidence>
<keyword evidence="4" id="KW-1185">Reference proteome</keyword>
<gene>
    <name evidence="3" type="ORF">B0H63DRAFT_517238</name>
</gene>
<protein>
    <recommendedName>
        <fullName evidence="2">DUF3074 domain-containing protein</fullName>
    </recommendedName>
</protein>
<sequence>MTNPDDQLGPLIRLWGLRKHQLPPVDETPDGLAPFLVSILQEAVPFVDSVAPKAGGGSSSSSSGSGGGLWKPKGSKTFPPEAAKAKVVLSERKVEVDALEKVAGRSGIGGGYKITGPETWSCRKSIHEDAAEPGTASWAEFHDCLKQRHAETEDAFTPTVVGYRQAAVWDCGGVEADEAGETWGHFTLSLSEMRHRIGKPILKDRTFPVLQMTCAAMDKTLVGGGEHQPSDAAAVSHRQKPEFLVVSITVDDYYHPDGGATTTDSSSNGTIVAAYASVERVRKLPDTGEIEWIMATVSDARGVLPKFVQARAVPGQIAKDVALFLSWIARERDKHSSSQPANPVAGDYVAAHDGAAAREPIPSSRDDGTSTPPPAPDPPAAKDTVV</sequence>
<reference evidence="3" key="2">
    <citation type="submission" date="2023-06" db="EMBL/GenBank/DDBJ databases">
        <authorList>
            <consortium name="Lawrence Berkeley National Laboratory"/>
            <person name="Haridas S."/>
            <person name="Hensen N."/>
            <person name="Bonometti L."/>
            <person name="Westerberg I."/>
            <person name="Brannstrom I.O."/>
            <person name="Guillou S."/>
            <person name="Cros-Aarteil S."/>
            <person name="Calhoun S."/>
            <person name="Kuo A."/>
            <person name="Mondo S."/>
            <person name="Pangilinan J."/>
            <person name="Riley R."/>
            <person name="LaButti K."/>
            <person name="Andreopoulos B."/>
            <person name="Lipzen A."/>
            <person name="Chen C."/>
            <person name="Yanf M."/>
            <person name="Daum C."/>
            <person name="Ng V."/>
            <person name="Clum A."/>
            <person name="Steindorff A."/>
            <person name="Ohm R."/>
            <person name="Martin F."/>
            <person name="Silar P."/>
            <person name="Natvig D."/>
            <person name="Lalanne C."/>
            <person name="Gautier V."/>
            <person name="Ament-velasquez S.L."/>
            <person name="Kruys A."/>
            <person name="Hutchinson M.I."/>
            <person name="Powell A.J."/>
            <person name="Barry K."/>
            <person name="Miller A.N."/>
            <person name="Grigoriev I.V."/>
            <person name="Debuchy R."/>
            <person name="Gladieux P."/>
            <person name="Thoren M.H."/>
            <person name="Johannesson H."/>
        </authorList>
    </citation>
    <scope>NUCLEOTIDE SEQUENCE</scope>
    <source>
        <strain evidence="3">CBS 232.78</strain>
    </source>
</reference>
<feature type="region of interest" description="Disordered" evidence="1">
    <location>
        <begin position="52"/>
        <end position="77"/>
    </location>
</feature>
<dbReference type="AlphaFoldDB" id="A0AAE0P679"/>
<dbReference type="Proteomes" id="UP001285441">
    <property type="component" value="Unassembled WGS sequence"/>
</dbReference>
<feature type="region of interest" description="Disordered" evidence="1">
    <location>
        <begin position="334"/>
        <end position="386"/>
    </location>
</feature>
<dbReference type="Pfam" id="PF11274">
    <property type="entry name" value="DUF3074"/>
    <property type="match status" value="1"/>
</dbReference>
<evidence type="ECO:0000313" key="3">
    <source>
        <dbReference type="EMBL" id="KAK3394081.1"/>
    </source>
</evidence>
<dbReference type="PANTHER" id="PTHR40370:SF1">
    <property type="entry name" value="DUF3074 DOMAIN-CONTAINING PROTEIN"/>
    <property type="match status" value="1"/>
</dbReference>
<proteinExistence type="predicted"/>
<comment type="caution">
    <text evidence="3">The sequence shown here is derived from an EMBL/GenBank/DDBJ whole genome shotgun (WGS) entry which is preliminary data.</text>
</comment>
<dbReference type="InterPro" id="IPR024500">
    <property type="entry name" value="DUF3074"/>
</dbReference>
<reference evidence="3" key="1">
    <citation type="journal article" date="2023" name="Mol. Phylogenet. Evol.">
        <title>Genome-scale phylogeny and comparative genomics of the fungal order Sordariales.</title>
        <authorList>
            <person name="Hensen N."/>
            <person name="Bonometti L."/>
            <person name="Westerberg I."/>
            <person name="Brannstrom I.O."/>
            <person name="Guillou S."/>
            <person name="Cros-Aarteil S."/>
            <person name="Calhoun S."/>
            <person name="Haridas S."/>
            <person name="Kuo A."/>
            <person name="Mondo S."/>
            <person name="Pangilinan J."/>
            <person name="Riley R."/>
            <person name="LaButti K."/>
            <person name="Andreopoulos B."/>
            <person name="Lipzen A."/>
            <person name="Chen C."/>
            <person name="Yan M."/>
            <person name="Daum C."/>
            <person name="Ng V."/>
            <person name="Clum A."/>
            <person name="Steindorff A."/>
            <person name="Ohm R.A."/>
            <person name="Martin F."/>
            <person name="Silar P."/>
            <person name="Natvig D.O."/>
            <person name="Lalanne C."/>
            <person name="Gautier V."/>
            <person name="Ament-Velasquez S.L."/>
            <person name="Kruys A."/>
            <person name="Hutchinson M.I."/>
            <person name="Powell A.J."/>
            <person name="Barry K."/>
            <person name="Miller A.N."/>
            <person name="Grigoriev I.V."/>
            <person name="Debuchy R."/>
            <person name="Gladieux P."/>
            <person name="Hiltunen Thoren M."/>
            <person name="Johannesson H."/>
        </authorList>
    </citation>
    <scope>NUCLEOTIDE SEQUENCE</scope>
    <source>
        <strain evidence="3">CBS 232.78</strain>
    </source>
</reference>
<evidence type="ECO:0000259" key="2">
    <source>
        <dbReference type="Pfam" id="PF11274"/>
    </source>
</evidence>
<dbReference type="PANTHER" id="PTHR40370">
    <property type="entry name" value="EXPRESSED PROTEIN"/>
    <property type="match status" value="1"/>
</dbReference>
<feature type="domain" description="DUF3074" evidence="2">
    <location>
        <begin position="120"/>
        <end position="328"/>
    </location>
</feature>
<feature type="compositionally biased region" description="Gly residues" evidence="1">
    <location>
        <begin position="54"/>
        <end position="69"/>
    </location>
</feature>
<evidence type="ECO:0000256" key="1">
    <source>
        <dbReference type="SAM" id="MobiDB-lite"/>
    </source>
</evidence>